<feature type="transmembrane region" description="Helical" evidence="2">
    <location>
        <begin position="126"/>
        <end position="148"/>
    </location>
</feature>
<comment type="caution">
    <text evidence="3">The sequence shown here is derived from an EMBL/GenBank/DDBJ whole genome shotgun (WGS) entry which is preliminary data.</text>
</comment>
<gene>
    <name evidence="3" type="ORF">ENQ20_09470</name>
</gene>
<organism evidence="3">
    <name type="scientific">Caldilinea aerophila</name>
    <dbReference type="NCBI Taxonomy" id="133453"/>
    <lineage>
        <taxon>Bacteria</taxon>
        <taxon>Bacillati</taxon>
        <taxon>Chloroflexota</taxon>
        <taxon>Caldilineae</taxon>
        <taxon>Caldilineales</taxon>
        <taxon>Caldilineaceae</taxon>
        <taxon>Caldilinea</taxon>
    </lineage>
</organism>
<evidence type="ECO:0000256" key="2">
    <source>
        <dbReference type="SAM" id="Phobius"/>
    </source>
</evidence>
<accession>A0A7C1JKB1</accession>
<evidence type="ECO:0008006" key="4">
    <source>
        <dbReference type="Google" id="ProtNLM"/>
    </source>
</evidence>
<dbReference type="AlphaFoldDB" id="A0A7C1JKB1"/>
<proteinExistence type="predicted"/>
<feature type="compositionally biased region" description="Low complexity" evidence="1">
    <location>
        <begin position="385"/>
        <end position="395"/>
    </location>
</feature>
<evidence type="ECO:0000313" key="3">
    <source>
        <dbReference type="EMBL" id="HDX31706.1"/>
    </source>
</evidence>
<evidence type="ECO:0000256" key="1">
    <source>
        <dbReference type="SAM" id="MobiDB-lite"/>
    </source>
</evidence>
<sequence>MTTSRYPEITDELLSAYIDNAVSEEERALIQRAVLEDASIAWRLATLQETVRLLRNLPVLQAPRSFVLTADQVGQPGREPAPIAGVVTVEPHHMTDVRTAAPSPQVRKWRELVEGWRRFWRAGSPAWRNAMAASMALLLVTLVLPALLTTKHPPEMMLSDAAVSSAPGASEVALPAATIQQPDEIDATLRKTGETPPAMQPAEAPAEVAQEQSAPDVRSSAMEVESQAAALPEVSEGVALSSPHEDPLFPMMGPSMANEGGMAGPYDQISGPSAAAGVAPAAVPPAAPMLRESADTFALQTAPQPSESAAAMTVAAAPLDEAQPTATPETVQATDAVAPTLTSEETLGSAEKPSQREATVSLEEPGTAPLTENATTKSAVKERQASATAAAAPTPQGSTVGGFLAGASLSAVVDTLLPWLRLGLALAFILFGLLWWRSRHI</sequence>
<reference evidence="3" key="1">
    <citation type="journal article" date="2020" name="mSystems">
        <title>Genome- and Community-Level Interaction Insights into Carbon Utilization and Element Cycling Functions of Hydrothermarchaeota in Hydrothermal Sediment.</title>
        <authorList>
            <person name="Zhou Z."/>
            <person name="Liu Y."/>
            <person name="Xu W."/>
            <person name="Pan J."/>
            <person name="Luo Z.H."/>
            <person name="Li M."/>
        </authorList>
    </citation>
    <scope>NUCLEOTIDE SEQUENCE [LARGE SCALE GENOMIC DNA]</scope>
    <source>
        <strain evidence="3">SpSt-289</strain>
    </source>
</reference>
<keyword evidence="2" id="KW-0812">Transmembrane</keyword>
<protein>
    <recommendedName>
        <fullName evidence="4">Zinc-finger domain-containing protein</fullName>
    </recommendedName>
</protein>
<feature type="region of interest" description="Disordered" evidence="1">
    <location>
        <begin position="342"/>
        <end position="397"/>
    </location>
</feature>
<dbReference type="EMBL" id="DSMG01000098">
    <property type="protein sequence ID" value="HDX31706.1"/>
    <property type="molecule type" value="Genomic_DNA"/>
</dbReference>
<feature type="transmembrane region" description="Helical" evidence="2">
    <location>
        <begin position="416"/>
        <end position="436"/>
    </location>
</feature>
<keyword evidence="2" id="KW-0472">Membrane</keyword>
<keyword evidence="2" id="KW-1133">Transmembrane helix</keyword>
<name>A0A7C1JKB1_9CHLR</name>
<feature type="compositionally biased region" description="Low complexity" evidence="1">
    <location>
        <begin position="196"/>
        <end position="215"/>
    </location>
</feature>
<feature type="region of interest" description="Disordered" evidence="1">
    <location>
        <begin position="191"/>
        <end position="219"/>
    </location>
</feature>